<feature type="chain" id="PRO_5026694926" evidence="2">
    <location>
        <begin position="19"/>
        <end position="407"/>
    </location>
</feature>
<reference evidence="4" key="1">
    <citation type="submission" date="2025-08" db="UniProtKB">
        <authorList>
            <consortium name="RefSeq"/>
        </authorList>
    </citation>
    <scope>IDENTIFICATION</scope>
    <source>
        <strain evidence="4">15085-1641.00</strain>
        <tissue evidence="4">Whole body</tissue>
    </source>
</reference>
<evidence type="ECO:0000313" key="3">
    <source>
        <dbReference type="Proteomes" id="UP000504633"/>
    </source>
</evidence>
<feature type="region of interest" description="Disordered" evidence="1">
    <location>
        <begin position="362"/>
        <end position="407"/>
    </location>
</feature>
<gene>
    <name evidence="4" type="primary">LOC111598542</name>
</gene>
<dbReference type="Proteomes" id="UP000504633">
    <property type="component" value="Unplaced"/>
</dbReference>
<keyword evidence="3" id="KW-1185">Reference proteome</keyword>
<accession>A0A6J1LVU2</accession>
<protein>
    <submittedName>
        <fullName evidence="4">Uncharacterized protein LOC111598542</fullName>
    </submittedName>
</protein>
<evidence type="ECO:0000256" key="1">
    <source>
        <dbReference type="SAM" id="MobiDB-lite"/>
    </source>
</evidence>
<dbReference type="GeneID" id="111598542"/>
<keyword evidence="2" id="KW-0732">Signal</keyword>
<dbReference type="RefSeq" id="XP_023169600.2">
    <property type="nucleotide sequence ID" value="XM_023313832.2"/>
</dbReference>
<dbReference type="OrthoDB" id="7694007at2759"/>
<name>A0A6J1LVU2_DROHY</name>
<dbReference type="OMA" id="PAQCAGC"/>
<organism evidence="3 4">
    <name type="scientific">Drosophila hydei</name>
    <name type="common">Fruit fly</name>
    <dbReference type="NCBI Taxonomy" id="7224"/>
    <lineage>
        <taxon>Eukaryota</taxon>
        <taxon>Metazoa</taxon>
        <taxon>Ecdysozoa</taxon>
        <taxon>Arthropoda</taxon>
        <taxon>Hexapoda</taxon>
        <taxon>Insecta</taxon>
        <taxon>Pterygota</taxon>
        <taxon>Neoptera</taxon>
        <taxon>Endopterygota</taxon>
        <taxon>Diptera</taxon>
        <taxon>Brachycera</taxon>
        <taxon>Muscomorpha</taxon>
        <taxon>Ephydroidea</taxon>
        <taxon>Drosophilidae</taxon>
        <taxon>Drosophila</taxon>
    </lineage>
</organism>
<dbReference type="KEGG" id="dhe:111598542"/>
<sequence>MKLWILLLVLAVGSLVSGEDASSLKDKIVIHTPLQNYEKPSLRDYEECQSNRQNCLNICAGREKCELECPLCPELTEEPLLVHGINDTSYVAPAQPALNTTNIIRLTNEINNIIKSDIQGRNEINIQVHQNVSKVGGRFGLGYNEQGSCCHVVRRERDCEHLEHCQESSRHRVCGARCQARVMHAKRVVQCEKDQPDECHETVEYVPMYRHKSGKRNRSQFIPKYQTQSQVQTQSDDCTYLNTWPFISCGHNRESMRLRRASCQKCLYVTYGYLLQNGMPPECTSCFPAYVSPMMPQPIVYPTYLNPGFDYNYQPLPKPQPQPNEDDEQGVDQDIEDGEGDRGWVVESDKCLGPSGELVNCKDGVINQDSSPPAHVEQEEDPYYDVPAQRRRRRHDKFVRSLYSRRG</sequence>
<feature type="compositionally biased region" description="Acidic residues" evidence="1">
    <location>
        <begin position="324"/>
        <end position="339"/>
    </location>
</feature>
<dbReference type="AlphaFoldDB" id="A0A6J1LVU2"/>
<proteinExistence type="predicted"/>
<evidence type="ECO:0000313" key="4">
    <source>
        <dbReference type="RefSeq" id="XP_023169600.2"/>
    </source>
</evidence>
<evidence type="ECO:0000256" key="2">
    <source>
        <dbReference type="SAM" id="SignalP"/>
    </source>
</evidence>
<feature type="region of interest" description="Disordered" evidence="1">
    <location>
        <begin position="311"/>
        <end position="347"/>
    </location>
</feature>
<feature type="signal peptide" evidence="2">
    <location>
        <begin position="1"/>
        <end position="18"/>
    </location>
</feature>
<feature type="compositionally biased region" description="Basic residues" evidence="1">
    <location>
        <begin position="389"/>
        <end position="407"/>
    </location>
</feature>